<dbReference type="SMART" id="SM00181">
    <property type="entry name" value="EGF"/>
    <property type="match status" value="1"/>
</dbReference>
<dbReference type="PROSITE" id="PS50026">
    <property type="entry name" value="EGF_3"/>
    <property type="match status" value="1"/>
</dbReference>
<evidence type="ECO:0000256" key="1">
    <source>
        <dbReference type="PROSITE-ProRule" id="PRU00076"/>
    </source>
</evidence>
<dbReference type="Gene3D" id="2.10.25.10">
    <property type="entry name" value="Laminin"/>
    <property type="match status" value="1"/>
</dbReference>
<keyword evidence="2" id="KW-1133">Transmembrane helix</keyword>
<evidence type="ECO:0000313" key="5">
    <source>
        <dbReference type="Proteomes" id="UP001497623"/>
    </source>
</evidence>
<name>A0AAV2R9U0_MEGNR</name>
<dbReference type="PROSITE" id="PS00022">
    <property type="entry name" value="EGF_1"/>
    <property type="match status" value="1"/>
</dbReference>
<dbReference type="AlphaFoldDB" id="A0AAV2R9U0"/>
<dbReference type="EMBL" id="CAXKWB010019112">
    <property type="protein sequence ID" value="CAL4121669.1"/>
    <property type="molecule type" value="Genomic_DNA"/>
</dbReference>
<keyword evidence="1" id="KW-1015">Disulfide bond</keyword>
<comment type="caution">
    <text evidence="1">Lacks conserved residue(s) required for the propagation of feature annotation.</text>
</comment>
<feature type="disulfide bond" evidence="1">
    <location>
        <begin position="346"/>
        <end position="355"/>
    </location>
</feature>
<organism evidence="4 5">
    <name type="scientific">Meganyctiphanes norvegica</name>
    <name type="common">Northern krill</name>
    <name type="synonym">Thysanopoda norvegica</name>
    <dbReference type="NCBI Taxonomy" id="48144"/>
    <lineage>
        <taxon>Eukaryota</taxon>
        <taxon>Metazoa</taxon>
        <taxon>Ecdysozoa</taxon>
        <taxon>Arthropoda</taxon>
        <taxon>Crustacea</taxon>
        <taxon>Multicrustacea</taxon>
        <taxon>Malacostraca</taxon>
        <taxon>Eumalacostraca</taxon>
        <taxon>Eucarida</taxon>
        <taxon>Euphausiacea</taxon>
        <taxon>Euphausiidae</taxon>
        <taxon>Meganyctiphanes</taxon>
    </lineage>
</organism>
<keyword evidence="2" id="KW-0812">Transmembrane</keyword>
<accession>A0AAV2R9U0</accession>
<evidence type="ECO:0000259" key="3">
    <source>
        <dbReference type="PROSITE" id="PS50026"/>
    </source>
</evidence>
<keyword evidence="2" id="KW-0472">Membrane</keyword>
<dbReference type="GO" id="GO:0007173">
    <property type="term" value="P:epidermal growth factor receptor signaling pathway"/>
    <property type="evidence" value="ECO:0007669"/>
    <property type="project" value="InterPro"/>
</dbReference>
<feature type="domain" description="EGF-like" evidence="3">
    <location>
        <begin position="312"/>
        <end position="356"/>
    </location>
</feature>
<dbReference type="SUPFAM" id="SSF57196">
    <property type="entry name" value="EGF/Laminin"/>
    <property type="match status" value="1"/>
</dbReference>
<evidence type="ECO:0000313" key="4">
    <source>
        <dbReference type="EMBL" id="CAL4121669.1"/>
    </source>
</evidence>
<feature type="transmembrane region" description="Helical" evidence="2">
    <location>
        <begin position="378"/>
        <end position="399"/>
    </location>
</feature>
<comment type="caution">
    <text evidence="4">The sequence shown here is derived from an EMBL/GenBank/DDBJ whole genome shotgun (WGS) entry which is preliminary data.</text>
</comment>
<dbReference type="Proteomes" id="UP001497623">
    <property type="component" value="Unassembled WGS sequence"/>
</dbReference>
<keyword evidence="1" id="KW-0245">EGF-like domain</keyword>
<proteinExistence type="predicted"/>
<dbReference type="InterPro" id="IPR000742">
    <property type="entry name" value="EGF"/>
</dbReference>
<keyword evidence="5" id="KW-1185">Reference proteome</keyword>
<protein>
    <recommendedName>
        <fullName evidence="3">EGF-like domain-containing protein</fullName>
    </recommendedName>
</protein>
<dbReference type="PROSITE" id="PS01186">
    <property type="entry name" value="EGF_2"/>
    <property type="match status" value="1"/>
</dbReference>
<gene>
    <name evidence="4" type="ORF">MNOR_LOCUS22551</name>
</gene>
<dbReference type="PANTHER" id="PTHR12332">
    <property type="entry name" value="KEREN-RELATED"/>
    <property type="match status" value="1"/>
</dbReference>
<dbReference type="GO" id="GO:0048018">
    <property type="term" value="F:receptor ligand activity"/>
    <property type="evidence" value="ECO:0007669"/>
    <property type="project" value="InterPro"/>
</dbReference>
<dbReference type="InterPro" id="IPR043403">
    <property type="entry name" value="Gurken/Spitz"/>
</dbReference>
<sequence>MCGVVAEGSSYRICQQQHSTQTPRATYINTGVVIHGIGSSRIMTHSPEEVHRRWWWRRGPGIEPQTSTASSQPQHTHCAVENSFPVQPLHRNPSSRLSCPPDEDMAEVLITCRRADTTCSSVNKTYARSSRSSSLSRLANNDGDSSKYQLGSRELQCNNVNERLCTDTLEQNVYFCNEHSSLESGCNVGLRYSKASSESRKASSESRKASSDCVETVSKYSSNDSTREFSSLSNNSVIAAAPVDSANKLRCSSAVRSSKNRSFCGLSSQQWIVAVTILFLASFTGIAESCSSRSTPKPRPPSPTSRPNVTFLTYACPPAYAAWYCLNGATCFTVKIGDSILYNCECADGYMGQRCEFKDLDGSYLPARDKVLLQTASIAGGATLAVVLVFIVLFSLYVVRQRDKEKYDDENSDRKPFSGYQNLHSECLTINNPYVQIEDLSDVKIVKIVPPSGKKNLQDDGKSSNIKNIICNNMNDSCNIIHVSGSNNKKINSLLTPS</sequence>
<evidence type="ECO:0000256" key="2">
    <source>
        <dbReference type="SAM" id="Phobius"/>
    </source>
</evidence>
<dbReference type="GO" id="GO:0005154">
    <property type="term" value="F:epidermal growth factor receptor binding"/>
    <property type="evidence" value="ECO:0007669"/>
    <property type="project" value="InterPro"/>
</dbReference>
<reference evidence="4 5" key="1">
    <citation type="submission" date="2024-05" db="EMBL/GenBank/DDBJ databases">
        <authorList>
            <person name="Wallberg A."/>
        </authorList>
    </citation>
    <scope>NUCLEOTIDE SEQUENCE [LARGE SCALE GENOMIC DNA]</scope>
</reference>
<dbReference type="CDD" id="cd00054">
    <property type="entry name" value="EGF_CA"/>
    <property type="match status" value="1"/>
</dbReference>
<dbReference type="PANTHER" id="PTHR12332:SF1">
    <property type="entry name" value="KEREN-RELATED"/>
    <property type="match status" value="1"/>
</dbReference>